<evidence type="ECO:0000256" key="1">
    <source>
        <dbReference type="ARBA" id="ARBA00004651"/>
    </source>
</evidence>
<name>A0AAJ0UGU4_HALSE</name>
<keyword evidence="7 9" id="KW-1133">Transmembrane helix</keyword>
<keyword evidence="3" id="KW-1003">Cell membrane</keyword>
<evidence type="ECO:0000259" key="10">
    <source>
        <dbReference type="PROSITE" id="PS50928"/>
    </source>
</evidence>
<dbReference type="Proteomes" id="UP001296967">
    <property type="component" value="Unassembled WGS sequence"/>
</dbReference>
<feature type="transmembrane region" description="Helical" evidence="9">
    <location>
        <begin position="356"/>
        <end position="375"/>
    </location>
</feature>
<organism evidence="11 12">
    <name type="scientific">Halochromatium salexigens</name>
    <name type="common">Chromatium salexigens</name>
    <dbReference type="NCBI Taxonomy" id="49447"/>
    <lineage>
        <taxon>Bacteria</taxon>
        <taxon>Pseudomonadati</taxon>
        <taxon>Pseudomonadota</taxon>
        <taxon>Gammaproteobacteria</taxon>
        <taxon>Chromatiales</taxon>
        <taxon>Chromatiaceae</taxon>
        <taxon>Halochromatium</taxon>
    </lineage>
</organism>
<keyword evidence="2 9" id="KW-0813">Transport</keyword>
<evidence type="ECO:0000256" key="2">
    <source>
        <dbReference type="ARBA" id="ARBA00022448"/>
    </source>
</evidence>
<evidence type="ECO:0000313" key="12">
    <source>
        <dbReference type="Proteomes" id="UP001296967"/>
    </source>
</evidence>
<dbReference type="AlphaFoldDB" id="A0AAJ0UGU4"/>
<gene>
    <name evidence="11" type="ORF">CCR82_11115</name>
</gene>
<evidence type="ECO:0000256" key="4">
    <source>
        <dbReference type="ARBA" id="ARBA00022692"/>
    </source>
</evidence>
<dbReference type="Pfam" id="PF00528">
    <property type="entry name" value="BPD_transp_1"/>
    <property type="match status" value="1"/>
</dbReference>
<feature type="transmembrane region" description="Helical" evidence="9">
    <location>
        <begin position="6"/>
        <end position="26"/>
    </location>
</feature>
<comment type="similarity">
    <text evidence="9">Belongs to the binding-protein-dependent transport system permease family.</text>
</comment>
<dbReference type="InterPro" id="IPR050366">
    <property type="entry name" value="BP-dependent_transpt_permease"/>
</dbReference>
<dbReference type="InterPro" id="IPR035906">
    <property type="entry name" value="MetI-like_sf"/>
</dbReference>
<evidence type="ECO:0000313" key="11">
    <source>
        <dbReference type="EMBL" id="MBK5931058.1"/>
    </source>
</evidence>
<feature type="domain" description="ABC transmembrane type-1" evidence="10">
    <location>
        <begin position="275"/>
        <end position="485"/>
    </location>
</feature>
<feature type="transmembrane region" description="Helical" evidence="9">
    <location>
        <begin position="462"/>
        <end position="485"/>
    </location>
</feature>
<reference evidence="11" key="2">
    <citation type="journal article" date="2020" name="Microorganisms">
        <title>Osmotic Adaptation and Compatible Solute Biosynthesis of Phototrophic Bacteria as Revealed from Genome Analyses.</title>
        <authorList>
            <person name="Imhoff J.F."/>
            <person name="Rahn T."/>
            <person name="Kunzel S."/>
            <person name="Keller A."/>
            <person name="Neulinger S.C."/>
        </authorList>
    </citation>
    <scope>NUCLEOTIDE SEQUENCE</scope>
    <source>
        <strain evidence="11">DSM 4395</strain>
    </source>
</reference>
<dbReference type="PANTHER" id="PTHR43386:SF24">
    <property type="entry name" value="OLIGOPEPTIDE TRANSPORT SYSTEM PERMEASE PROTEIN AMID"/>
    <property type="match status" value="1"/>
</dbReference>
<keyword evidence="8 9" id="KW-0472">Membrane</keyword>
<dbReference type="Gene3D" id="1.10.3720.10">
    <property type="entry name" value="MetI-like"/>
    <property type="match status" value="1"/>
</dbReference>
<feature type="transmembrane region" description="Helical" evidence="9">
    <location>
        <begin position="313"/>
        <end position="336"/>
    </location>
</feature>
<keyword evidence="4 9" id="KW-0812">Transmembrane</keyword>
<evidence type="ECO:0000256" key="5">
    <source>
        <dbReference type="ARBA" id="ARBA00022856"/>
    </source>
</evidence>
<feature type="transmembrane region" description="Helical" evidence="9">
    <location>
        <begin position="38"/>
        <end position="57"/>
    </location>
</feature>
<dbReference type="PROSITE" id="PS50928">
    <property type="entry name" value="ABC_TM1"/>
    <property type="match status" value="1"/>
</dbReference>
<dbReference type="EMBL" id="NHSF01000059">
    <property type="protein sequence ID" value="MBK5931058.1"/>
    <property type="molecule type" value="Genomic_DNA"/>
</dbReference>
<dbReference type="GO" id="GO:0005886">
    <property type="term" value="C:plasma membrane"/>
    <property type="evidence" value="ECO:0007669"/>
    <property type="project" value="UniProtKB-SubCell"/>
</dbReference>
<evidence type="ECO:0000256" key="6">
    <source>
        <dbReference type="ARBA" id="ARBA00022927"/>
    </source>
</evidence>
<dbReference type="CDD" id="cd06261">
    <property type="entry name" value="TM_PBP2"/>
    <property type="match status" value="1"/>
</dbReference>
<keyword evidence="12" id="KW-1185">Reference proteome</keyword>
<protein>
    <submittedName>
        <fullName evidence="11">Peptide ABC transporter permease</fullName>
    </submittedName>
</protein>
<keyword evidence="6" id="KW-0653">Protein transport</keyword>
<keyword evidence="5" id="KW-0571">Peptide transport</keyword>
<dbReference type="PANTHER" id="PTHR43386">
    <property type="entry name" value="OLIGOPEPTIDE TRANSPORT SYSTEM PERMEASE PROTEIN APPC"/>
    <property type="match status" value="1"/>
</dbReference>
<comment type="caution">
    <text evidence="11">The sequence shown here is derived from an EMBL/GenBank/DDBJ whole genome shotgun (WGS) entry which is preliminary data.</text>
</comment>
<evidence type="ECO:0000256" key="3">
    <source>
        <dbReference type="ARBA" id="ARBA00022475"/>
    </source>
</evidence>
<evidence type="ECO:0000256" key="9">
    <source>
        <dbReference type="RuleBase" id="RU363032"/>
    </source>
</evidence>
<dbReference type="SUPFAM" id="SSF161098">
    <property type="entry name" value="MetI-like"/>
    <property type="match status" value="1"/>
</dbReference>
<dbReference type="InterPro" id="IPR000515">
    <property type="entry name" value="MetI-like"/>
</dbReference>
<feature type="transmembrane region" description="Helical" evidence="9">
    <location>
        <begin position="279"/>
        <end position="301"/>
    </location>
</feature>
<evidence type="ECO:0000256" key="8">
    <source>
        <dbReference type="ARBA" id="ARBA00023136"/>
    </source>
</evidence>
<accession>A0AAJ0UGU4</accession>
<comment type="subcellular location">
    <subcellularLocation>
        <location evidence="1 9">Cell membrane</location>
        <topology evidence="1 9">Multi-pass membrane protein</topology>
    </subcellularLocation>
</comment>
<feature type="transmembrane region" description="Helical" evidence="9">
    <location>
        <begin position="186"/>
        <end position="209"/>
    </location>
</feature>
<dbReference type="RefSeq" id="WP_201245874.1">
    <property type="nucleotide sequence ID" value="NZ_NHSF01000059.1"/>
</dbReference>
<sequence length="500" mass="54809">MPIILITDTLIFLLIAVGIGFGVYAARHEHLRGPWLQVGRSSVGVAALVVILFYVGIGLLDSLHFHPRIEPVVPVAALTSTPTQADAEVDAAEQTATARAQQINGRDEDAPTYSTQIISVLDLWLSGLRERQEKTFSAPFATQLFVKEAIEQPDGSVVRGYPRLEHGGTHLGDPSRRGVDIALRGLFGMLTGLIVWVALMAILIAVLALRWRQSFNESAQAIWRGETEFPWRVGLITLALMLVLSFVAAELAAKYHILGTDKVGEDVFYQSLKSIRTGLVIGTLTTLVMLPAAVILGIMAGYFGGRTDDVIQYLYTTLNSIPGVLLIAAAILMLQVYMTNHADQFQSLVERADLRLLFLCIILGVTSWTGLCRLLRGESLKLREADYVQAARSLGVRHSTVISRHILPNVLHIVMITLVLDFSGLVLAEAVLSYVNIGVDPTMNSWGNMINSARLELARDPVVWWSLAAAFMFMFTLVLAANLLADVVRDAFDPRLRSAT</sequence>
<evidence type="ECO:0000256" key="7">
    <source>
        <dbReference type="ARBA" id="ARBA00022989"/>
    </source>
</evidence>
<dbReference type="GO" id="GO:0055085">
    <property type="term" value="P:transmembrane transport"/>
    <property type="evidence" value="ECO:0007669"/>
    <property type="project" value="InterPro"/>
</dbReference>
<feature type="transmembrane region" description="Helical" evidence="9">
    <location>
        <begin position="410"/>
        <end position="435"/>
    </location>
</feature>
<dbReference type="GO" id="GO:0015833">
    <property type="term" value="P:peptide transport"/>
    <property type="evidence" value="ECO:0007669"/>
    <property type="project" value="UniProtKB-KW"/>
</dbReference>
<feature type="transmembrane region" description="Helical" evidence="9">
    <location>
        <begin position="229"/>
        <end position="249"/>
    </location>
</feature>
<proteinExistence type="inferred from homology"/>
<reference evidence="11" key="1">
    <citation type="submission" date="2017-05" db="EMBL/GenBank/DDBJ databases">
        <authorList>
            <person name="Imhoff J.F."/>
            <person name="Rahn T."/>
            <person name="Kuenzel S."/>
            <person name="Neulinger S.C."/>
        </authorList>
    </citation>
    <scope>NUCLEOTIDE SEQUENCE</scope>
    <source>
        <strain evidence="11">DSM 4395</strain>
    </source>
</reference>
<dbReference type="GO" id="GO:0015031">
    <property type="term" value="P:protein transport"/>
    <property type="evidence" value="ECO:0007669"/>
    <property type="project" value="UniProtKB-KW"/>
</dbReference>